<dbReference type="InterPro" id="IPR001129">
    <property type="entry name" value="Membr-assoc_MAPEG"/>
</dbReference>
<sequence length="130" mass="14202">MAVILWALFAVALLPYLARLPVARAMNQLGGYDNHLPRAQQARLEGMGARANAAHYNSFEALQLFLAAVLGCVVSGNYDLTMQVLAWLYVGCRVAFILLYLLDYALLRSIVWVVGVGAVFSMIVRAALSV</sequence>
<feature type="transmembrane region" description="Helical" evidence="5">
    <location>
        <begin position="84"/>
        <end position="102"/>
    </location>
</feature>
<protein>
    <submittedName>
        <fullName evidence="6">MAPEG family protein</fullName>
    </submittedName>
</protein>
<keyword evidence="7" id="KW-1185">Reference proteome</keyword>
<dbReference type="RefSeq" id="WP_377244050.1">
    <property type="nucleotide sequence ID" value="NZ_JBHLXP010000003.1"/>
</dbReference>
<dbReference type="InterPro" id="IPR023352">
    <property type="entry name" value="MAPEG-like_dom_sf"/>
</dbReference>
<evidence type="ECO:0000256" key="2">
    <source>
        <dbReference type="ARBA" id="ARBA00022692"/>
    </source>
</evidence>
<dbReference type="SUPFAM" id="SSF161084">
    <property type="entry name" value="MAPEG domain-like"/>
    <property type="match status" value="1"/>
</dbReference>
<dbReference type="Proteomes" id="UP001589813">
    <property type="component" value="Unassembled WGS sequence"/>
</dbReference>
<reference evidence="6 7" key="1">
    <citation type="submission" date="2024-09" db="EMBL/GenBank/DDBJ databases">
        <authorList>
            <person name="Sun Q."/>
            <person name="Mori K."/>
        </authorList>
    </citation>
    <scope>NUCLEOTIDE SEQUENCE [LARGE SCALE GENOMIC DNA]</scope>
    <source>
        <strain evidence="6 7">KCTC 23315</strain>
    </source>
</reference>
<comment type="subcellular location">
    <subcellularLocation>
        <location evidence="1">Membrane</location>
    </subcellularLocation>
</comment>
<comment type="caution">
    <text evidence="6">The sequence shown here is derived from an EMBL/GenBank/DDBJ whole genome shotgun (WGS) entry which is preliminary data.</text>
</comment>
<dbReference type="PANTHER" id="PTHR35371">
    <property type="entry name" value="INNER MEMBRANE PROTEIN"/>
    <property type="match status" value="1"/>
</dbReference>
<feature type="transmembrane region" description="Helical" evidence="5">
    <location>
        <begin position="109"/>
        <end position="128"/>
    </location>
</feature>
<dbReference type="Pfam" id="PF01124">
    <property type="entry name" value="MAPEG"/>
    <property type="match status" value="1"/>
</dbReference>
<evidence type="ECO:0000256" key="1">
    <source>
        <dbReference type="ARBA" id="ARBA00004370"/>
    </source>
</evidence>
<keyword evidence="3 5" id="KW-1133">Transmembrane helix</keyword>
<organism evidence="6 7">
    <name type="scientific">Rheinheimera tilapiae</name>
    <dbReference type="NCBI Taxonomy" id="875043"/>
    <lineage>
        <taxon>Bacteria</taxon>
        <taxon>Pseudomonadati</taxon>
        <taxon>Pseudomonadota</taxon>
        <taxon>Gammaproteobacteria</taxon>
        <taxon>Chromatiales</taxon>
        <taxon>Chromatiaceae</taxon>
        <taxon>Rheinheimera</taxon>
    </lineage>
</organism>
<dbReference type="PANTHER" id="PTHR35371:SF1">
    <property type="entry name" value="BLR7753 PROTEIN"/>
    <property type="match status" value="1"/>
</dbReference>
<accession>A0ABV6BDN1</accession>
<keyword evidence="2 5" id="KW-0812">Transmembrane</keyword>
<evidence type="ECO:0000256" key="5">
    <source>
        <dbReference type="SAM" id="Phobius"/>
    </source>
</evidence>
<dbReference type="Gene3D" id="1.20.120.550">
    <property type="entry name" value="Membrane associated eicosanoid/glutathione metabolism-like domain"/>
    <property type="match status" value="1"/>
</dbReference>
<keyword evidence="4 5" id="KW-0472">Membrane</keyword>
<evidence type="ECO:0000256" key="3">
    <source>
        <dbReference type="ARBA" id="ARBA00022989"/>
    </source>
</evidence>
<gene>
    <name evidence="6" type="ORF">ACFFJP_11935</name>
</gene>
<proteinExistence type="predicted"/>
<evidence type="ECO:0000256" key="4">
    <source>
        <dbReference type="ARBA" id="ARBA00023136"/>
    </source>
</evidence>
<name>A0ABV6BDN1_9GAMM</name>
<evidence type="ECO:0000313" key="6">
    <source>
        <dbReference type="EMBL" id="MFC0048996.1"/>
    </source>
</evidence>
<evidence type="ECO:0000313" key="7">
    <source>
        <dbReference type="Proteomes" id="UP001589813"/>
    </source>
</evidence>
<dbReference type="EMBL" id="JBHLXP010000003">
    <property type="protein sequence ID" value="MFC0048996.1"/>
    <property type="molecule type" value="Genomic_DNA"/>
</dbReference>